<evidence type="ECO:0000313" key="4">
    <source>
        <dbReference type="EMBL" id="CAL4789993.1"/>
    </source>
</evidence>
<dbReference type="Proteomes" id="UP001152797">
    <property type="component" value="Unassembled WGS sequence"/>
</dbReference>
<organism evidence="2">
    <name type="scientific">Cladocopium goreaui</name>
    <dbReference type="NCBI Taxonomy" id="2562237"/>
    <lineage>
        <taxon>Eukaryota</taxon>
        <taxon>Sar</taxon>
        <taxon>Alveolata</taxon>
        <taxon>Dinophyceae</taxon>
        <taxon>Suessiales</taxon>
        <taxon>Symbiodiniaceae</taxon>
        <taxon>Cladocopium</taxon>
    </lineage>
</organism>
<dbReference type="GO" id="GO:0044528">
    <property type="term" value="P:regulation of mitochondrial mRNA stability"/>
    <property type="evidence" value="ECO:0007669"/>
    <property type="project" value="TreeGrafter"/>
</dbReference>
<dbReference type="EMBL" id="CAMXCT030003137">
    <property type="protein sequence ID" value="CAL4789993.1"/>
    <property type="molecule type" value="Genomic_DNA"/>
</dbReference>
<dbReference type="EMBL" id="CAMXCT020003137">
    <property type="protein sequence ID" value="CAL1156056.1"/>
    <property type="molecule type" value="Genomic_DNA"/>
</dbReference>
<protein>
    <submittedName>
        <fullName evidence="4">FAST kinase domain-containing protein 4 (Protein TBRG4) (Transforming growth factor beta regulator 4)</fullName>
    </submittedName>
</protein>
<keyword evidence="4" id="KW-0808">Transferase</keyword>
<name>A0A9P1G7M7_9DINO</name>
<feature type="domain" description="RNA-editing substrate-binding complex 6 protein" evidence="1">
    <location>
        <begin position="383"/>
        <end position="609"/>
    </location>
</feature>
<dbReference type="GO" id="GO:0000963">
    <property type="term" value="P:mitochondrial RNA processing"/>
    <property type="evidence" value="ECO:0007669"/>
    <property type="project" value="TreeGrafter"/>
</dbReference>
<dbReference type="InterPro" id="IPR058917">
    <property type="entry name" value="RESC6_dom"/>
</dbReference>
<evidence type="ECO:0000313" key="5">
    <source>
        <dbReference type="Proteomes" id="UP001152797"/>
    </source>
</evidence>
<dbReference type="GO" id="GO:0035770">
    <property type="term" value="C:ribonucleoprotein granule"/>
    <property type="evidence" value="ECO:0007669"/>
    <property type="project" value="TreeGrafter"/>
</dbReference>
<comment type="caution">
    <text evidence="2">The sequence shown here is derived from an EMBL/GenBank/DDBJ whole genome shotgun (WGS) entry which is preliminary data.</text>
</comment>
<dbReference type="PANTHER" id="PTHR21228:SF40">
    <property type="entry name" value="LD45607P"/>
    <property type="match status" value="1"/>
</dbReference>
<gene>
    <name evidence="2" type="ORF">C1SCF055_LOCUS28620</name>
</gene>
<reference evidence="2" key="1">
    <citation type="submission" date="2022-10" db="EMBL/GenBank/DDBJ databases">
        <authorList>
            <person name="Chen Y."/>
            <person name="Dougan E. K."/>
            <person name="Chan C."/>
            <person name="Rhodes N."/>
            <person name="Thang M."/>
        </authorList>
    </citation>
    <scope>NUCLEOTIDE SEQUENCE</scope>
</reference>
<dbReference type="EMBL" id="CAMXCT010003137">
    <property type="protein sequence ID" value="CAI4002681.1"/>
    <property type="molecule type" value="Genomic_DNA"/>
</dbReference>
<dbReference type="OrthoDB" id="5955355at2759"/>
<keyword evidence="5" id="KW-1185">Reference proteome</keyword>
<sequence>MYRYVAGKQTFYPEPRDSEDGFWVDSPQTDHGRSTTFNNRSKDSVAQRLCQAIGLQSFIERFDACAGLEATLRLVAREVHTFFAFQACKVLQRLAKKFGAAPSKDQRLQLLLDRCASTMCAADGISLGRALWSLGRFRLRHNGVLQATAQRLPEVISDCGPITIATVWHAFEVLQFEDPHSLEALAQEMLRRLWDCDPPEVSIVLHAAAQLDFASRKELFEKLLEYVRQQEGSFSLRHLAVCFHAAAKVGLRNEALCQIVVTRFREHITDADALALTSAVYACGLVAYFQQDFFESVARWLLSHLSRHHNRIESQQISNMVYSFGKLGFKSEQTLLACAQNAMQDFWRFKPQELDNLTYGMALLKWRHDPYLNALAVHLVEGGRVSQLDCQSLVSMAYSSALLGFANPVMLRALGDHAIPKLPRFKAEEFSIMVYSLGVLNFRHHDLLSTVVHLVPPALPKFTTQNMSNLLHGLGLVTFDRDDDFVRAVADHLASRFHEATAQDIANPVTALMRMCIPHDRFFQQTAAFITSPSSPLPLKDFTPQEIANTIYGFDALQVFDETLFAQAQRETLKRVEDFIPQEAANVLWAFAKQGFGNADFFEEILRRMAPFAEAHRPVGQQRMAVEWGAEDLEKPLAALRPWRHQLPSYERIESVFRMRFLSKIKQFLMSLSPSTNIPSPTQYQKDFAAWDLYQVGPDYTQELLESAGVLRFPWRDEEALLQHYVGTDAESLLSRYGEKLLISVLPAARWVSSWLRFRLVLATEELVLEDALLVEPAHPKEDDEANQRRFKAEVWREQIVDLPGGNGHAPFRPVLLSTFLGNWRHRHTELVALDLVVDRVLRALQRGLWRWASGSSESERSMGYTNNMGM</sequence>
<evidence type="ECO:0000313" key="3">
    <source>
        <dbReference type="EMBL" id="CAL1156056.1"/>
    </source>
</evidence>
<evidence type="ECO:0000259" key="1">
    <source>
        <dbReference type="Pfam" id="PF26188"/>
    </source>
</evidence>
<dbReference type="Pfam" id="PF26188">
    <property type="entry name" value="RESC6"/>
    <property type="match status" value="2"/>
</dbReference>
<dbReference type="GO" id="GO:0016301">
    <property type="term" value="F:kinase activity"/>
    <property type="evidence" value="ECO:0007669"/>
    <property type="project" value="UniProtKB-KW"/>
</dbReference>
<keyword evidence="4" id="KW-0418">Kinase</keyword>
<dbReference type="AlphaFoldDB" id="A0A9P1G7M7"/>
<evidence type="ECO:0000313" key="2">
    <source>
        <dbReference type="EMBL" id="CAI4002681.1"/>
    </source>
</evidence>
<dbReference type="InterPro" id="IPR016024">
    <property type="entry name" value="ARM-type_fold"/>
</dbReference>
<proteinExistence type="predicted"/>
<feature type="domain" description="RNA-editing substrate-binding complex 6 protein" evidence="1">
    <location>
        <begin position="131"/>
        <end position="283"/>
    </location>
</feature>
<dbReference type="SUPFAM" id="SSF48371">
    <property type="entry name" value="ARM repeat"/>
    <property type="match status" value="1"/>
</dbReference>
<reference evidence="3" key="2">
    <citation type="submission" date="2024-04" db="EMBL/GenBank/DDBJ databases">
        <authorList>
            <person name="Chen Y."/>
            <person name="Shah S."/>
            <person name="Dougan E. K."/>
            <person name="Thang M."/>
            <person name="Chan C."/>
        </authorList>
    </citation>
    <scope>NUCLEOTIDE SEQUENCE [LARGE SCALE GENOMIC DNA]</scope>
</reference>
<dbReference type="InterPro" id="IPR050870">
    <property type="entry name" value="FAST_kinase"/>
</dbReference>
<accession>A0A9P1G7M7</accession>
<dbReference type="GO" id="GO:0005759">
    <property type="term" value="C:mitochondrial matrix"/>
    <property type="evidence" value="ECO:0007669"/>
    <property type="project" value="TreeGrafter"/>
</dbReference>
<dbReference type="PANTHER" id="PTHR21228">
    <property type="entry name" value="FAST LEU-RICH DOMAIN-CONTAINING"/>
    <property type="match status" value="1"/>
</dbReference>
<dbReference type="GO" id="GO:0003723">
    <property type="term" value="F:RNA binding"/>
    <property type="evidence" value="ECO:0007669"/>
    <property type="project" value="TreeGrafter"/>
</dbReference>